<organism evidence="1 2">
    <name type="scientific">Pelotomaculum isophthalicicum JI</name>
    <dbReference type="NCBI Taxonomy" id="947010"/>
    <lineage>
        <taxon>Bacteria</taxon>
        <taxon>Bacillati</taxon>
        <taxon>Bacillota</taxon>
        <taxon>Clostridia</taxon>
        <taxon>Eubacteriales</taxon>
        <taxon>Desulfotomaculaceae</taxon>
        <taxon>Pelotomaculum</taxon>
    </lineage>
</organism>
<dbReference type="AlphaFoldDB" id="A0A9X4JUS2"/>
<dbReference type="InterPro" id="IPR017587">
    <property type="entry name" value="YqeC"/>
</dbReference>
<dbReference type="Pfam" id="PF19842">
    <property type="entry name" value="YqeC"/>
    <property type="match status" value="1"/>
</dbReference>
<dbReference type="EMBL" id="JAKOAV010000001">
    <property type="protein sequence ID" value="MDF9406851.1"/>
    <property type="molecule type" value="Genomic_DNA"/>
</dbReference>
<dbReference type="Proteomes" id="UP001154312">
    <property type="component" value="Unassembled WGS sequence"/>
</dbReference>
<sequence length="252" mass="27119">MELIDAFPLRKGDIIALVGAGGKTTTMFAIGVEAKKRGWKVILTTTTRIFCPREEEGQELVIEANPERLLTKVKEKLALFPLLVVGTGLNHENKLLGIGRELVAALPRSGADLIVVEADGAAHKPFKAPREGEPVIPDSATLVVPIVGIDCLGKPLDMEHTHRPEKIAGLTGMNIDMLVTGQVVARVLLHSHGYRKDIPPRSRWVPYINKVESTADLSNAREIAGLLGEGGAKRVAIGAARAAEPVKEVLTF</sequence>
<proteinExistence type="predicted"/>
<dbReference type="RefSeq" id="WP_277441997.1">
    <property type="nucleotide sequence ID" value="NZ_JAKOAV010000001.1"/>
</dbReference>
<protein>
    <submittedName>
        <fullName evidence="1">Selenium-dependent hydroxylase accessory protein YqeC</fullName>
    </submittedName>
</protein>
<gene>
    <name evidence="1" type="primary">yqeC</name>
    <name evidence="1" type="ORF">L7E55_00505</name>
</gene>
<comment type="caution">
    <text evidence="1">The sequence shown here is derived from an EMBL/GenBank/DDBJ whole genome shotgun (WGS) entry which is preliminary data.</text>
</comment>
<name>A0A9X4JUS2_9FIRM</name>
<evidence type="ECO:0000313" key="1">
    <source>
        <dbReference type="EMBL" id="MDF9406851.1"/>
    </source>
</evidence>
<evidence type="ECO:0000313" key="2">
    <source>
        <dbReference type="Proteomes" id="UP001154312"/>
    </source>
</evidence>
<dbReference type="NCBIfam" id="TIGR03172">
    <property type="entry name" value="selenium cofactor biosynthesis protein YqeC"/>
    <property type="match status" value="1"/>
</dbReference>
<accession>A0A9X4JUS2</accession>
<reference evidence="1" key="1">
    <citation type="submission" date="2022-02" db="EMBL/GenBank/DDBJ databases">
        <authorList>
            <person name="Leng L."/>
        </authorList>
    </citation>
    <scope>NUCLEOTIDE SEQUENCE</scope>
    <source>
        <strain evidence="1">JI</strain>
    </source>
</reference>
<keyword evidence="2" id="KW-1185">Reference proteome</keyword>